<dbReference type="GO" id="GO:0051959">
    <property type="term" value="F:dynein light intermediate chain binding"/>
    <property type="evidence" value="ECO:0007669"/>
    <property type="project" value="InterPro"/>
</dbReference>
<organism evidence="1 2">
    <name type="scientific">Carlito syrichta</name>
    <name type="common">Philippine tarsier</name>
    <name type="synonym">Tarsius syrichta</name>
    <dbReference type="NCBI Taxonomy" id="1868482"/>
    <lineage>
        <taxon>Eukaryota</taxon>
        <taxon>Metazoa</taxon>
        <taxon>Chordata</taxon>
        <taxon>Craniata</taxon>
        <taxon>Vertebrata</taxon>
        <taxon>Euteleostomi</taxon>
        <taxon>Mammalia</taxon>
        <taxon>Eutheria</taxon>
        <taxon>Euarchontoglires</taxon>
        <taxon>Primates</taxon>
        <taxon>Haplorrhini</taxon>
        <taxon>Tarsiiformes</taxon>
        <taxon>Tarsiidae</taxon>
        <taxon>Carlito</taxon>
    </lineage>
</organism>
<sequence>MNKINFDQIVSSKPDTFSYVTLPKKEEEKVPEQGLVSVPQYPFREQKEDFTFVSLLTRPEVITALSKVRAECNKVTSMSLFHSSLSKYSRLEEFEQIQLQILSQVQMFLKDSWISTLKVAMRSSLRDMSKGWYNLYETNWEVYLMSKLRKLMELIKYMLQDTLRFLVQDSLASFSQFISDACCSVLDCTDDMVWGEDLINSPYRPRKNALFIVDLVLDSSGAHYSTPLEQFEASLLNLFDKGILATHAVPQLEKLVMEDIFISGDPLLESVGFHEPLVEELRAIIANAVRKAMIPLQAYAKEFRKYLELNNNDINTFLKAYQTKCPLAQEVREVVLTHLQEKEILDNSLPSSIVIGPFYVNTDNIKQSLSKKRKALATSMLDILAKNLHKEVDSICDEFRSISRKIYEKPNSIEELAELREWMKGIPEKLVGLEERIVKVMDDYQIMDEFLYNLSSDDFNDKWAASNWPSKLLGQIEMVRQQHAEDEEKFRKIQIMDQNNFQEKLEGLQ</sequence>
<proteinExistence type="predicted"/>
<gene>
    <name evidence="2" type="primary">LOC103267004</name>
</gene>
<dbReference type="AlphaFoldDB" id="A0A1U7TY93"/>
<dbReference type="GO" id="GO:0030286">
    <property type="term" value="C:dynein complex"/>
    <property type="evidence" value="ECO:0007669"/>
    <property type="project" value="InterPro"/>
</dbReference>
<dbReference type="Proteomes" id="UP000189704">
    <property type="component" value="Unplaced"/>
</dbReference>
<accession>A0A1U7TY93</accession>
<dbReference type="OrthoDB" id="447173at2759"/>
<protein>
    <submittedName>
        <fullName evidence="2">Dynein heavy chain 1, axonemal-like</fullName>
    </submittedName>
</protein>
<evidence type="ECO:0000313" key="2">
    <source>
        <dbReference type="RefSeq" id="XP_008062805.1"/>
    </source>
</evidence>
<name>A0A1U7TY93_CARSF</name>
<dbReference type="InterPro" id="IPR026983">
    <property type="entry name" value="DHC"/>
</dbReference>
<dbReference type="PANTHER" id="PTHR22878">
    <property type="entry name" value="DYNEIN HEAVY CHAIN 6, AXONEMAL-LIKE-RELATED"/>
    <property type="match status" value="1"/>
</dbReference>
<dbReference type="GO" id="GO:0045505">
    <property type="term" value="F:dynein intermediate chain binding"/>
    <property type="evidence" value="ECO:0007669"/>
    <property type="project" value="InterPro"/>
</dbReference>
<feature type="non-terminal residue" evidence="2">
    <location>
        <position position="509"/>
    </location>
</feature>
<dbReference type="RefSeq" id="XP_008062805.1">
    <property type="nucleotide sequence ID" value="XM_008064614.1"/>
</dbReference>
<reference evidence="2" key="1">
    <citation type="submission" date="2025-08" db="UniProtKB">
        <authorList>
            <consortium name="RefSeq"/>
        </authorList>
    </citation>
    <scope>IDENTIFICATION</scope>
</reference>
<keyword evidence="1" id="KW-1185">Reference proteome</keyword>
<evidence type="ECO:0000313" key="1">
    <source>
        <dbReference type="Proteomes" id="UP000189704"/>
    </source>
</evidence>
<dbReference type="PANTHER" id="PTHR22878:SF73">
    <property type="entry name" value="DYNEIN AXONEMAL HEAVY CHAIN 1"/>
    <property type="match status" value="1"/>
</dbReference>
<dbReference type="GO" id="GO:0007018">
    <property type="term" value="P:microtubule-based movement"/>
    <property type="evidence" value="ECO:0007669"/>
    <property type="project" value="InterPro"/>
</dbReference>
<dbReference type="KEGG" id="csyr:103267004"/>
<dbReference type="GeneID" id="103267004"/>